<evidence type="ECO:0000256" key="1">
    <source>
        <dbReference type="SAM" id="MobiDB-lite"/>
    </source>
</evidence>
<dbReference type="InterPro" id="IPR052928">
    <property type="entry name" value="Desiccation-related_membrane"/>
</dbReference>
<reference evidence="3 4" key="1">
    <citation type="journal article" date="2018" name="J. Microbiol.">
        <title>Bacillus spongiae sp. nov., isolated from sponge of Jeju Island.</title>
        <authorList>
            <person name="Lee G.E."/>
            <person name="Im W.T."/>
            <person name="Park J.S."/>
        </authorList>
    </citation>
    <scope>NUCLEOTIDE SEQUENCE [LARGE SCALE GENOMIC DNA]</scope>
    <source>
        <strain evidence="3 4">135PIL107-10</strain>
    </source>
</reference>
<dbReference type="InterPro" id="IPR024623">
    <property type="entry name" value="YtxH"/>
</dbReference>
<keyword evidence="2" id="KW-1133">Transmembrane helix</keyword>
<feature type="region of interest" description="Disordered" evidence="1">
    <location>
        <begin position="120"/>
        <end position="175"/>
    </location>
</feature>
<accession>A0ABU8HHH8</accession>
<dbReference type="PANTHER" id="PTHR35792:SF1">
    <property type="entry name" value="SLL0268 PROTEIN"/>
    <property type="match status" value="1"/>
</dbReference>
<dbReference type="Pfam" id="PF12732">
    <property type="entry name" value="YtxH"/>
    <property type="match status" value="1"/>
</dbReference>
<keyword evidence="4" id="KW-1185">Reference proteome</keyword>
<keyword evidence="2" id="KW-0472">Membrane</keyword>
<name>A0ABU8HHH8_9BACI</name>
<feature type="compositionally biased region" description="Polar residues" evidence="1">
    <location>
        <begin position="1"/>
        <end position="10"/>
    </location>
</feature>
<dbReference type="RefSeq" id="WP_336588282.1">
    <property type="nucleotide sequence ID" value="NZ_JBBAXC010000016.1"/>
</dbReference>
<dbReference type="Proteomes" id="UP001312865">
    <property type="component" value="Unassembled WGS sequence"/>
</dbReference>
<proteinExistence type="predicted"/>
<organism evidence="3 4">
    <name type="scientific">Bacillus spongiae</name>
    <dbReference type="NCBI Taxonomy" id="2683610"/>
    <lineage>
        <taxon>Bacteria</taxon>
        <taxon>Bacillati</taxon>
        <taxon>Bacillota</taxon>
        <taxon>Bacilli</taxon>
        <taxon>Bacillales</taxon>
        <taxon>Bacillaceae</taxon>
        <taxon>Bacillus</taxon>
    </lineage>
</organism>
<keyword evidence="2" id="KW-0812">Transmembrane</keyword>
<sequence>MSVENQNQLPNPEGEIIQSKDQSVATSENAKAKDFFIGALVGTIVGASTALFLAPKAGKELRNDVNTQASNLKAKTTVLKDSAVEKGNDLAAAAKERTAIIKKTVQESNLVEKVKKMRNMKEDSIPEESKINAEDNTPVGEENRLIDNSSSPNLTEEVNTESMVDSTETEKNIVI</sequence>
<evidence type="ECO:0000313" key="4">
    <source>
        <dbReference type="Proteomes" id="UP001312865"/>
    </source>
</evidence>
<feature type="compositionally biased region" description="Polar residues" evidence="1">
    <location>
        <begin position="146"/>
        <end position="166"/>
    </location>
</feature>
<protein>
    <submittedName>
        <fullName evidence="3">YtxH domain-containing protein</fullName>
    </submittedName>
</protein>
<feature type="region of interest" description="Disordered" evidence="1">
    <location>
        <begin position="1"/>
        <end position="23"/>
    </location>
</feature>
<dbReference type="PANTHER" id="PTHR35792">
    <property type="entry name" value="GENERAL STRESS PROTEIN"/>
    <property type="match status" value="1"/>
</dbReference>
<gene>
    <name evidence="3" type="ORF">WAK64_17455</name>
</gene>
<feature type="compositionally biased region" description="Basic and acidic residues" evidence="1">
    <location>
        <begin position="120"/>
        <end position="133"/>
    </location>
</feature>
<evidence type="ECO:0000256" key="2">
    <source>
        <dbReference type="SAM" id="Phobius"/>
    </source>
</evidence>
<feature type="transmembrane region" description="Helical" evidence="2">
    <location>
        <begin position="35"/>
        <end position="54"/>
    </location>
</feature>
<comment type="caution">
    <text evidence="3">The sequence shown here is derived from an EMBL/GenBank/DDBJ whole genome shotgun (WGS) entry which is preliminary data.</text>
</comment>
<evidence type="ECO:0000313" key="3">
    <source>
        <dbReference type="EMBL" id="MEI5908838.1"/>
    </source>
</evidence>
<dbReference type="EMBL" id="JBBAXC010000016">
    <property type="protein sequence ID" value="MEI5908838.1"/>
    <property type="molecule type" value="Genomic_DNA"/>
</dbReference>